<protein>
    <recommendedName>
        <fullName evidence="3">Ketopantoate reductase C-terminal domain-containing protein</fullName>
    </recommendedName>
</protein>
<organism evidence="1 2">
    <name type="scientific">Microvirga puerhi</name>
    <dbReference type="NCBI Taxonomy" id="2876078"/>
    <lineage>
        <taxon>Bacteria</taxon>
        <taxon>Pseudomonadati</taxon>
        <taxon>Pseudomonadota</taxon>
        <taxon>Alphaproteobacteria</taxon>
        <taxon>Hyphomicrobiales</taxon>
        <taxon>Methylobacteriaceae</taxon>
        <taxon>Microvirga</taxon>
    </lineage>
</organism>
<accession>A0ABS7VVM3</accession>
<proteinExistence type="predicted"/>
<dbReference type="Proteomes" id="UP000704176">
    <property type="component" value="Unassembled WGS sequence"/>
</dbReference>
<dbReference type="EMBL" id="JAIRBM010000029">
    <property type="protein sequence ID" value="MBZ6079180.1"/>
    <property type="molecule type" value="Genomic_DNA"/>
</dbReference>
<evidence type="ECO:0000313" key="2">
    <source>
        <dbReference type="Proteomes" id="UP000704176"/>
    </source>
</evidence>
<evidence type="ECO:0000313" key="1">
    <source>
        <dbReference type="EMBL" id="MBZ6079180.1"/>
    </source>
</evidence>
<sequence>MLKPTIPALCRKGGALPSRKPPFQSRAAYCSAPSIDPTEPRIITKLAQRHGLSVPLARAVAELAGLFLEMSE</sequence>
<comment type="caution">
    <text evidence="1">The sequence shown here is derived from an EMBL/GenBank/DDBJ whole genome shotgun (WGS) entry which is preliminary data.</text>
</comment>
<evidence type="ECO:0008006" key="3">
    <source>
        <dbReference type="Google" id="ProtNLM"/>
    </source>
</evidence>
<reference evidence="1 2" key="1">
    <citation type="submission" date="2021-09" db="EMBL/GenBank/DDBJ databases">
        <title>The complete genome sequence of a new microorganism.</title>
        <authorList>
            <person name="Zi Z."/>
        </authorList>
    </citation>
    <scope>NUCLEOTIDE SEQUENCE [LARGE SCALE GENOMIC DNA]</scope>
    <source>
        <strain evidence="1 2">WGZ8</strain>
    </source>
</reference>
<keyword evidence="2" id="KW-1185">Reference proteome</keyword>
<dbReference type="RefSeq" id="WP_224316006.1">
    <property type="nucleotide sequence ID" value="NZ_JAIRBM010000029.1"/>
</dbReference>
<name>A0ABS7VVM3_9HYPH</name>
<gene>
    <name evidence="1" type="ORF">K9B37_23275</name>
</gene>